<organism evidence="1 2">
    <name type="scientific">[Phormidium ambiguum] IAM M-71</name>
    <dbReference type="NCBI Taxonomy" id="454136"/>
    <lineage>
        <taxon>Bacteria</taxon>
        <taxon>Bacillati</taxon>
        <taxon>Cyanobacteriota</taxon>
        <taxon>Cyanophyceae</taxon>
        <taxon>Oscillatoriophycideae</taxon>
        <taxon>Aerosakkonematales</taxon>
        <taxon>Aerosakkonemataceae</taxon>
        <taxon>Floridanema</taxon>
    </lineage>
</organism>
<gene>
    <name evidence="1" type="ORF">NIES2119_22175</name>
</gene>
<dbReference type="RefSeq" id="WP_073595674.1">
    <property type="nucleotide sequence ID" value="NZ_MRCE01000026.1"/>
</dbReference>
<name>A0A1U7IB83_9CYAN</name>
<proteinExistence type="predicted"/>
<protein>
    <submittedName>
        <fullName evidence="1">Uncharacterized protein</fullName>
    </submittedName>
</protein>
<dbReference type="EMBL" id="MRCE01000026">
    <property type="protein sequence ID" value="OKH33815.1"/>
    <property type="molecule type" value="Genomic_DNA"/>
</dbReference>
<comment type="caution">
    <text evidence="1">The sequence shown here is derived from an EMBL/GenBank/DDBJ whole genome shotgun (WGS) entry which is preliminary data.</text>
</comment>
<reference evidence="1 2" key="1">
    <citation type="submission" date="2016-11" db="EMBL/GenBank/DDBJ databases">
        <title>Draft Genome Sequences of Nine Cyanobacterial Strains from Diverse Habitats.</title>
        <authorList>
            <person name="Zhu T."/>
            <person name="Hou S."/>
            <person name="Lu X."/>
            <person name="Hess W.R."/>
        </authorList>
    </citation>
    <scope>NUCLEOTIDE SEQUENCE [LARGE SCALE GENOMIC DNA]</scope>
    <source>
        <strain evidence="1 2">IAM M-71</strain>
    </source>
</reference>
<accession>A0A1U7IB83</accession>
<evidence type="ECO:0000313" key="1">
    <source>
        <dbReference type="EMBL" id="OKH33815.1"/>
    </source>
</evidence>
<dbReference type="AlphaFoldDB" id="A0A1U7IB83"/>
<dbReference type="Proteomes" id="UP000185860">
    <property type="component" value="Unassembled WGS sequence"/>
</dbReference>
<sequence>MKGQVEVNRVDTLIITVGTRQVGWRSPDRIIRCFGADGDRGYPPHIDDLYRELNIERGCYEDTKHQPLWSVRDLGERYYQHCAEWLGDDFSAIELLLDEKIIADSVNKGLKHIVLIATNQPETVSWGYRRADTFWLAELMKKKITSVWKQVKVDVLALMVNANHREAIRQELESIILPISLESMQAEEPEEFVLLIENKGAVPAIAEGLEICAAALVRQCQVFNINPIEPQPSFLQEANGYFTARKAEEYELIPVSEYFWPLERLRVISAWERGDFQEAKLWLQAHQTRHKTLYQLAGYLALSTNWEIVKLINDQNFIRGWLRSKALSSLASEAQVNRWYEQTIKLQKNDFAQAWESVFLMELALQKENYTAAFMQFSQTLERLLYLRCLEEDWIGKGWIQMGSDPDPSFNNLIYAWLLLNQVSKSDNLWKLFTAIRKKRNRIIHKAEPVTLLDLRDMWTSNNFPVKIPFDAAQVSLLMGGILQQVCRSSWQIPETTLLRSLYQWGLEVLQSEVAFNQT</sequence>
<evidence type="ECO:0000313" key="2">
    <source>
        <dbReference type="Proteomes" id="UP000185860"/>
    </source>
</evidence>
<dbReference type="OrthoDB" id="495841at2"/>